<dbReference type="RefSeq" id="WP_093064545.1">
    <property type="nucleotide sequence ID" value="NZ_FNQP01000001.1"/>
</dbReference>
<dbReference type="InterPro" id="IPR025562">
    <property type="entry name" value="Tae4"/>
</dbReference>
<gene>
    <name evidence="1" type="ORF">SAMN05660964_00244</name>
</gene>
<dbReference type="Pfam" id="PF14113">
    <property type="entry name" value="Tae4"/>
    <property type="match status" value="1"/>
</dbReference>
<evidence type="ECO:0000313" key="2">
    <source>
        <dbReference type="Proteomes" id="UP000199397"/>
    </source>
</evidence>
<proteinExistence type="predicted"/>
<dbReference type="STRING" id="525918.SAMN05660964_00244"/>
<dbReference type="AlphaFoldDB" id="A0A1H3VT82"/>
<name>A0A1H3VT82_9GAMM</name>
<accession>A0A1H3VT82</accession>
<keyword evidence="2" id="KW-1185">Reference proteome</keyword>
<dbReference type="Proteomes" id="UP000199397">
    <property type="component" value="Unassembled WGS sequence"/>
</dbReference>
<protein>
    <submittedName>
        <fullName evidence="1">Type VI secretion system (T6SS), amidase effector protein 4</fullName>
    </submittedName>
</protein>
<evidence type="ECO:0000313" key="1">
    <source>
        <dbReference type="EMBL" id="SDZ77891.1"/>
    </source>
</evidence>
<dbReference type="Gene3D" id="3.90.1720.80">
    <property type="match status" value="1"/>
</dbReference>
<reference evidence="1 2" key="1">
    <citation type="submission" date="2016-10" db="EMBL/GenBank/DDBJ databases">
        <authorList>
            <person name="de Groot N.N."/>
        </authorList>
    </citation>
    <scope>NUCLEOTIDE SEQUENCE [LARGE SCALE GENOMIC DNA]</scope>
    <source>
        <strain evidence="1 2">DSM 21228</strain>
    </source>
</reference>
<organism evidence="1 2">
    <name type="scientific">Thiothrix caldifontis</name>
    <dbReference type="NCBI Taxonomy" id="525918"/>
    <lineage>
        <taxon>Bacteria</taxon>
        <taxon>Pseudomonadati</taxon>
        <taxon>Pseudomonadota</taxon>
        <taxon>Gammaproteobacteria</taxon>
        <taxon>Thiotrichales</taxon>
        <taxon>Thiotrichaceae</taxon>
        <taxon>Thiothrix</taxon>
    </lineage>
</organism>
<dbReference type="EMBL" id="FNQP01000001">
    <property type="protein sequence ID" value="SDZ77891.1"/>
    <property type="molecule type" value="Genomic_DNA"/>
</dbReference>
<dbReference type="OrthoDB" id="1262040at2"/>
<sequence length="261" mass="29038">MPESNSFWNWLLSLLRWRRSTPAVPASPSVPVAVSPVNPAPVAVPALPTTEPERAAIVEELRDAPSLPPPPPAFVPLGDMHPPADSDVETPVQTLPAEGPNLGFRILWNNHPTVETGETFPCRDADGNPHFGNQCAILMGTCLLRSNLLQGYDKTTCWYRGHQGHTLRAREVAEWMRRNPGRFGTVEIRSNVSWGAFKGRTGFVCFHNFWGVGNQGDHIDLWDGTGILMREKNPGWEGPALADGSLDYFERSEEVWFWPVH</sequence>